<gene>
    <name evidence="2" type="ORF">GH807_14015</name>
</gene>
<dbReference type="InterPro" id="IPR000257">
    <property type="entry name" value="Uroporphyrinogen_deCOase"/>
</dbReference>
<protein>
    <recommendedName>
        <fullName evidence="1">Uroporphyrinogen decarboxylase (URO-D) domain-containing protein</fullName>
    </recommendedName>
</protein>
<dbReference type="Proteomes" id="UP000653358">
    <property type="component" value="Unassembled WGS sequence"/>
</dbReference>
<dbReference type="Gene3D" id="3.20.20.210">
    <property type="match status" value="1"/>
</dbReference>
<dbReference type="SUPFAM" id="SSF51726">
    <property type="entry name" value="UROD/MetE-like"/>
    <property type="match status" value="1"/>
</dbReference>
<feature type="domain" description="Uroporphyrinogen decarboxylase (URO-D)" evidence="1">
    <location>
        <begin position="197"/>
        <end position="342"/>
    </location>
</feature>
<reference evidence="2 3" key="1">
    <citation type="journal article" date="2020" name="mSystems">
        <title>Defining Genomic and Predicted Metabolic Features of the Acetobacterium Genus.</title>
        <authorList>
            <person name="Ross D.E."/>
            <person name="Marshall C.W."/>
            <person name="Gulliver D."/>
            <person name="May H.D."/>
            <person name="Norman R.S."/>
        </authorList>
    </citation>
    <scope>NUCLEOTIDE SEQUENCE [LARGE SCALE GENOMIC DNA]</scope>
    <source>
        <strain evidence="2 3">DSM 9173</strain>
    </source>
</reference>
<dbReference type="Pfam" id="PF01208">
    <property type="entry name" value="URO-D"/>
    <property type="match status" value="1"/>
</dbReference>
<name>A0ABR6WP82_9FIRM</name>
<accession>A0ABR6WP82</accession>
<organism evidence="2 3">
    <name type="scientific">Acetobacterium tundrae</name>
    <dbReference type="NCBI Taxonomy" id="132932"/>
    <lineage>
        <taxon>Bacteria</taxon>
        <taxon>Bacillati</taxon>
        <taxon>Bacillota</taxon>
        <taxon>Clostridia</taxon>
        <taxon>Eubacteriales</taxon>
        <taxon>Eubacteriaceae</taxon>
        <taxon>Acetobacterium</taxon>
    </lineage>
</organism>
<dbReference type="InterPro" id="IPR038071">
    <property type="entry name" value="UROD/MetE-like_sf"/>
</dbReference>
<keyword evidence="3" id="KW-1185">Reference proteome</keyword>
<dbReference type="RefSeq" id="WP_148605625.1">
    <property type="nucleotide sequence ID" value="NZ_RXYB01000022.1"/>
</dbReference>
<sequence>MSRPAFSVDEFEIVGMYPGVEKFAVMGAQFMVPQSPRYNRPITQRENWKLLLDGKKPYWIPETGWIFCDQVQFRPRVNPDNVANHQIFDGGPSIDYDALGKVVHSSWFDLDWEWDYAISGASVRPGNPKVPDINHWEDYVSIPDLDAMDWKLYKEENDDYLKIDKLRELGIQMSLWERLMCLMDVDKAAIALVDEDQQEGVHRFFDKLCDFYDDYIGRMAELYDIDCIYLHDDWGHQRGPFFSINTAREMLLPYMKRIVESVHKRGLYFEQHSCGKVETLVPVMIEAGVDMWCGQPEINDQDMLAQKYKDQPIVIGVGNPVIPNDASDEEVKKLAKDWVKRYQDCHVAAEFGFAANFGEPAYQKFRNYVYEYSRQVFQDRE</sequence>
<comment type="caution">
    <text evidence="2">The sequence shown here is derived from an EMBL/GenBank/DDBJ whole genome shotgun (WGS) entry which is preliminary data.</text>
</comment>
<evidence type="ECO:0000313" key="3">
    <source>
        <dbReference type="Proteomes" id="UP000653358"/>
    </source>
</evidence>
<evidence type="ECO:0000313" key="2">
    <source>
        <dbReference type="EMBL" id="MBC3798154.1"/>
    </source>
</evidence>
<evidence type="ECO:0000259" key="1">
    <source>
        <dbReference type="Pfam" id="PF01208"/>
    </source>
</evidence>
<proteinExistence type="predicted"/>
<dbReference type="EMBL" id="WJBB01000021">
    <property type="protein sequence ID" value="MBC3798154.1"/>
    <property type="molecule type" value="Genomic_DNA"/>
</dbReference>